<accession>A0A157SHX0</accession>
<dbReference type="RefSeq" id="WP_066127934.1">
    <property type="nucleotide sequence ID" value="NZ_FKIF01000006.1"/>
</dbReference>
<feature type="domain" description="Knr4/Smi1-like" evidence="1">
    <location>
        <begin position="24"/>
        <end position="146"/>
    </location>
</feature>
<organism evidence="2 3">
    <name type="scientific">Bordetella ansorpii</name>
    <dbReference type="NCBI Taxonomy" id="288768"/>
    <lineage>
        <taxon>Bacteria</taxon>
        <taxon>Pseudomonadati</taxon>
        <taxon>Pseudomonadota</taxon>
        <taxon>Betaproteobacteria</taxon>
        <taxon>Burkholderiales</taxon>
        <taxon>Alcaligenaceae</taxon>
        <taxon>Bordetella</taxon>
    </lineage>
</organism>
<dbReference type="AlphaFoldDB" id="A0A157SHX0"/>
<gene>
    <name evidence="2" type="primary">yobK</name>
    <name evidence="2" type="ORF">SAMEA3906486_02793</name>
</gene>
<evidence type="ECO:0000313" key="2">
    <source>
        <dbReference type="EMBL" id="SAI69924.1"/>
    </source>
</evidence>
<proteinExistence type="predicted"/>
<evidence type="ECO:0000259" key="1">
    <source>
        <dbReference type="SMART" id="SM00860"/>
    </source>
</evidence>
<evidence type="ECO:0000313" key="3">
    <source>
        <dbReference type="Proteomes" id="UP000076848"/>
    </source>
</evidence>
<name>A0A157SHX0_9BORD</name>
<dbReference type="Pfam" id="PF14567">
    <property type="entry name" value="SUKH_5"/>
    <property type="match status" value="1"/>
</dbReference>
<dbReference type="InterPro" id="IPR037883">
    <property type="entry name" value="Knr4/Smi1-like_sf"/>
</dbReference>
<protein>
    <submittedName>
        <fullName evidence="2">SMI1 / KNR4 family</fullName>
    </submittedName>
</protein>
<sequence>MLSAIEQLIQRNLADGSDIAVSAGVSQDMIQQAESMLGVRFPVSYRAFLATYGAIEIDCQSFAGLTPEGKVGDDCDVVSFTRYAREHYSLPDPYVALDFQDGDFWLCLDTSQVDAQGESPVVLVSPVDGTRKGPAVAESWASYLTSYLSA</sequence>
<dbReference type="STRING" id="288768.SAMEA3906486_02793"/>
<dbReference type="EMBL" id="FKIF01000006">
    <property type="protein sequence ID" value="SAI69924.1"/>
    <property type="molecule type" value="Genomic_DNA"/>
</dbReference>
<dbReference type="SUPFAM" id="SSF160631">
    <property type="entry name" value="SMI1/KNR4-like"/>
    <property type="match status" value="1"/>
</dbReference>
<keyword evidence="3" id="KW-1185">Reference proteome</keyword>
<dbReference type="InterPro" id="IPR018958">
    <property type="entry name" value="Knr4/Smi1-like_dom"/>
</dbReference>
<dbReference type="Proteomes" id="UP000076848">
    <property type="component" value="Unassembled WGS sequence"/>
</dbReference>
<reference evidence="2 3" key="1">
    <citation type="submission" date="2016-04" db="EMBL/GenBank/DDBJ databases">
        <authorList>
            <consortium name="Pathogen Informatics"/>
        </authorList>
    </citation>
    <scope>NUCLEOTIDE SEQUENCE [LARGE SCALE GENOMIC DNA]</scope>
    <source>
        <strain evidence="2 3">H050680373</strain>
    </source>
</reference>
<dbReference type="SMART" id="SM00860">
    <property type="entry name" value="SMI1_KNR4"/>
    <property type="match status" value="1"/>
</dbReference>
<dbReference type="OrthoDB" id="8635024at2"/>
<dbReference type="Gene3D" id="3.40.1580.10">
    <property type="entry name" value="SMI1/KNR4-like"/>
    <property type="match status" value="1"/>
</dbReference>